<dbReference type="InterPro" id="IPR030564">
    <property type="entry name" value="Myotubularin"/>
</dbReference>
<evidence type="ECO:0000313" key="2">
    <source>
        <dbReference type="Proteomes" id="UP001152795"/>
    </source>
</evidence>
<dbReference type="GO" id="GO:0005737">
    <property type="term" value="C:cytoplasm"/>
    <property type="evidence" value="ECO:0007669"/>
    <property type="project" value="TreeGrafter"/>
</dbReference>
<dbReference type="GO" id="GO:0046856">
    <property type="term" value="P:phosphatidylinositol dephosphorylation"/>
    <property type="evidence" value="ECO:0007669"/>
    <property type="project" value="TreeGrafter"/>
</dbReference>
<name>A0A7D9DVI2_PARCT</name>
<dbReference type="PANTHER" id="PTHR10807">
    <property type="entry name" value="MYOTUBULARIN-RELATED"/>
    <property type="match status" value="1"/>
</dbReference>
<feature type="non-terminal residue" evidence="1">
    <location>
        <position position="1"/>
    </location>
</feature>
<comment type="caution">
    <text evidence="1">The sequence shown here is derived from an EMBL/GenBank/DDBJ whole genome shotgun (WGS) entry which is preliminary data.</text>
</comment>
<proteinExistence type="predicted"/>
<evidence type="ECO:0000313" key="1">
    <source>
        <dbReference type="EMBL" id="CAB3995115.1"/>
    </source>
</evidence>
<dbReference type="GO" id="GO:0052629">
    <property type="term" value="F:phosphatidylinositol-3,5-bisphosphate 3-phosphatase activity"/>
    <property type="evidence" value="ECO:0007669"/>
    <property type="project" value="TreeGrafter"/>
</dbReference>
<sequence>MIKNGVSGPSSLVYIQAKESYPKKEFVFDDLSLSIPFPELSGENVEFLGKCSDAIFAISNFRFFAAFEHSFINVPLMLIESLEWKGKDFPEIFISCKNGQSLQLKVDSAEKCIKWYDRLKKKCVTPDRPEHMFAFAYHAWCQDTVPDSSSADASDLNCFQSR</sequence>
<reference evidence="1" key="1">
    <citation type="submission" date="2020-04" db="EMBL/GenBank/DDBJ databases">
        <authorList>
            <person name="Alioto T."/>
            <person name="Alioto T."/>
            <person name="Gomez Garrido J."/>
        </authorList>
    </citation>
    <scope>NUCLEOTIDE SEQUENCE</scope>
    <source>
        <strain evidence="1">A484AB</strain>
    </source>
</reference>
<dbReference type="OrthoDB" id="271628at2759"/>
<protein>
    <submittedName>
        <fullName evidence="1">Myotubularin-related 4-like, partial</fullName>
    </submittedName>
</protein>
<organism evidence="1 2">
    <name type="scientific">Paramuricea clavata</name>
    <name type="common">Red gorgonian</name>
    <name type="synonym">Violescent sea-whip</name>
    <dbReference type="NCBI Taxonomy" id="317549"/>
    <lineage>
        <taxon>Eukaryota</taxon>
        <taxon>Metazoa</taxon>
        <taxon>Cnidaria</taxon>
        <taxon>Anthozoa</taxon>
        <taxon>Octocorallia</taxon>
        <taxon>Malacalcyonacea</taxon>
        <taxon>Plexauridae</taxon>
        <taxon>Paramuricea</taxon>
    </lineage>
</organism>
<dbReference type="EMBL" id="CACRXK020002601">
    <property type="protein sequence ID" value="CAB3995115.1"/>
    <property type="molecule type" value="Genomic_DNA"/>
</dbReference>
<dbReference type="GO" id="GO:0019903">
    <property type="term" value="F:protein phosphatase binding"/>
    <property type="evidence" value="ECO:0007669"/>
    <property type="project" value="TreeGrafter"/>
</dbReference>
<gene>
    <name evidence="1" type="ORF">PACLA_8A088271</name>
</gene>
<dbReference type="GO" id="GO:0016020">
    <property type="term" value="C:membrane"/>
    <property type="evidence" value="ECO:0007669"/>
    <property type="project" value="TreeGrafter"/>
</dbReference>
<dbReference type="GO" id="GO:0010506">
    <property type="term" value="P:regulation of autophagy"/>
    <property type="evidence" value="ECO:0007669"/>
    <property type="project" value="TreeGrafter"/>
</dbReference>
<dbReference type="SUPFAM" id="SSF50729">
    <property type="entry name" value="PH domain-like"/>
    <property type="match status" value="1"/>
</dbReference>
<dbReference type="PANTHER" id="PTHR10807:SF75">
    <property type="entry name" value="PHOSPHATIDYLINOSITOL-3-PHOSPHATE PHOSPHATASE"/>
    <property type="match status" value="1"/>
</dbReference>
<dbReference type="AlphaFoldDB" id="A0A7D9DVI2"/>
<dbReference type="Proteomes" id="UP001152795">
    <property type="component" value="Unassembled WGS sequence"/>
</dbReference>
<keyword evidence="2" id="KW-1185">Reference proteome</keyword>
<dbReference type="GO" id="GO:0004438">
    <property type="term" value="F:phosphatidylinositol-3-phosphate phosphatase activity"/>
    <property type="evidence" value="ECO:0007669"/>
    <property type="project" value="TreeGrafter"/>
</dbReference>
<accession>A0A7D9DVI2</accession>